<dbReference type="EMBL" id="CP093349">
    <property type="protein sequence ID" value="WOH07323.1"/>
    <property type="molecule type" value="Genomic_DNA"/>
</dbReference>
<keyword evidence="5" id="KW-1185">Reference proteome</keyword>
<dbReference type="Gene3D" id="3.30.530.20">
    <property type="match status" value="1"/>
</dbReference>
<dbReference type="InterPro" id="IPR023393">
    <property type="entry name" value="START-like_dom_sf"/>
</dbReference>
<dbReference type="CDD" id="cd07816">
    <property type="entry name" value="Bet_v1-like"/>
    <property type="match status" value="1"/>
</dbReference>
<dbReference type="AlphaFoldDB" id="A0AAF0XFV2"/>
<keyword evidence="2" id="KW-0611">Plant defense</keyword>
<evidence type="ECO:0000313" key="5">
    <source>
        <dbReference type="Proteomes" id="UP000077755"/>
    </source>
</evidence>
<name>A0AAF0XFV2_DAUCS</name>
<dbReference type="FunFam" id="3.30.530.20:FF:000007">
    <property type="entry name" value="Major pollen allergen Bet v 1-A"/>
    <property type="match status" value="1"/>
</dbReference>
<dbReference type="KEGG" id="dcr:108193621"/>
<organism evidence="4 5">
    <name type="scientific">Daucus carota subsp. sativus</name>
    <name type="common">Carrot</name>
    <dbReference type="NCBI Taxonomy" id="79200"/>
    <lineage>
        <taxon>Eukaryota</taxon>
        <taxon>Viridiplantae</taxon>
        <taxon>Streptophyta</taxon>
        <taxon>Embryophyta</taxon>
        <taxon>Tracheophyta</taxon>
        <taxon>Spermatophyta</taxon>
        <taxon>Magnoliopsida</taxon>
        <taxon>eudicotyledons</taxon>
        <taxon>Gunneridae</taxon>
        <taxon>Pentapetalae</taxon>
        <taxon>asterids</taxon>
        <taxon>campanulids</taxon>
        <taxon>Apiales</taxon>
        <taxon>Apiaceae</taxon>
        <taxon>Apioideae</taxon>
        <taxon>Scandiceae</taxon>
        <taxon>Daucinae</taxon>
        <taxon>Daucus</taxon>
        <taxon>Daucus sect. Daucus</taxon>
    </lineage>
</organism>
<keyword evidence="2" id="KW-0568">Pathogenesis-related protein</keyword>
<dbReference type="PRINTS" id="PR00634">
    <property type="entry name" value="BETALLERGEN"/>
</dbReference>
<dbReference type="Proteomes" id="UP000077755">
    <property type="component" value="Chromosome 7"/>
</dbReference>
<dbReference type="GO" id="GO:0004864">
    <property type="term" value="F:protein phosphatase inhibitor activity"/>
    <property type="evidence" value="ECO:0007669"/>
    <property type="project" value="InterPro"/>
</dbReference>
<proteinExistence type="inferred from homology"/>
<reference evidence="4" key="1">
    <citation type="journal article" date="2016" name="Nat. Genet.">
        <title>A high-quality carrot genome assembly provides new insights into carotenoid accumulation and asterid genome evolution.</title>
        <authorList>
            <person name="Iorizzo M."/>
            <person name="Ellison S."/>
            <person name="Senalik D."/>
            <person name="Zeng P."/>
            <person name="Satapoomin P."/>
            <person name="Huang J."/>
            <person name="Bowman M."/>
            <person name="Iovene M."/>
            <person name="Sanseverino W."/>
            <person name="Cavagnaro P."/>
            <person name="Yildiz M."/>
            <person name="Macko-Podgorni A."/>
            <person name="Moranska E."/>
            <person name="Grzebelus E."/>
            <person name="Grzebelus D."/>
            <person name="Ashrafi H."/>
            <person name="Zheng Z."/>
            <person name="Cheng S."/>
            <person name="Spooner D."/>
            <person name="Van Deynze A."/>
            <person name="Simon P."/>
        </authorList>
    </citation>
    <scope>NUCLEOTIDE SEQUENCE</scope>
    <source>
        <tissue evidence="4">Leaf</tissue>
    </source>
</reference>
<dbReference type="GO" id="GO:0038023">
    <property type="term" value="F:signaling receptor activity"/>
    <property type="evidence" value="ECO:0007669"/>
    <property type="project" value="InterPro"/>
</dbReference>
<sequence length="155" mass="16639">MGVQKSEVEATSSVSAEKLFKALCLDIDTLLPQVVPGAIKSAEILEGDGGVGTVKLIHLGDASPFKTMKQKVDVIDKDSFTYSYTIIDGDILLDFVESINNHFTYVPTADGGCTVKSTITFTTKGDAVVPEENIKFANDQNLAIFKAIEAHLIAN</sequence>
<dbReference type="GO" id="GO:0005634">
    <property type="term" value="C:nucleus"/>
    <property type="evidence" value="ECO:0007669"/>
    <property type="project" value="TreeGrafter"/>
</dbReference>
<dbReference type="Pfam" id="PF00407">
    <property type="entry name" value="Bet_v_1"/>
    <property type="match status" value="1"/>
</dbReference>
<feature type="domain" description="Bet v I/Major latex protein" evidence="3">
    <location>
        <begin position="1"/>
        <end position="155"/>
    </location>
</feature>
<comment type="similarity">
    <text evidence="1 2">Belongs to the BetVI family.</text>
</comment>
<dbReference type="GO" id="GO:0006952">
    <property type="term" value="P:defense response"/>
    <property type="evidence" value="ECO:0007669"/>
    <property type="project" value="UniProtKB-KW"/>
</dbReference>
<protein>
    <recommendedName>
        <fullName evidence="3">Bet v I/Major latex protein domain-containing protein</fullName>
    </recommendedName>
</protein>
<evidence type="ECO:0000313" key="4">
    <source>
        <dbReference type="EMBL" id="WOH07323.1"/>
    </source>
</evidence>
<dbReference type="GO" id="GO:0010427">
    <property type="term" value="F:abscisic acid binding"/>
    <property type="evidence" value="ECO:0007669"/>
    <property type="project" value="InterPro"/>
</dbReference>
<dbReference type="GO" id="GO:0005737">
    <property type="term" value="C:cytoplasm"/>
    <property type="evidence" value="ECO:0007669"/>
    <property type="project" value="TreeGrafter"/>
</dbReference>
<dbReference type="InterPro" id="IPR000916">
    <property type="entry name" value="Bet_v_I/MLP"/>
</dbReference>
<dbReference type="PANTHER" id="PTHR31213">
    <property type="entry name" value="OS08G0374000 PROTEIN-RELATED"/>
    <property type="match status" value="1"/>
</dbReference>
<dbReference type="GO" id="GO:0009738">
    <property type="term" value="P:abscisic acid-activated signaling pathway"/>
    <property type="evidence" value="ECO:0007669"/>
    <property type="project" value="InterPro"/>
</dbReference>
<dbReference type="PANTHER" id="PTHR31213:SF55">
    <property type="entry name" value="STRESS-INDUCED PROTEIN SAM22"/>
    <property type="match status" value="1"/>
</dbReference>
<gene>
    <name evidence="4" type="ORF">DCAR_0726753</name>
</gene>
<dbReference type="InterPro" id="IPR024949">
    <property type="entry name" value="Bet_v_I_allergen"/>
</dbReference>
<accession>A0AAF0XFV2</accession>
<dbReference type="PROSITE" id="PS00451">
    <property type="entry name" value="PATHOGENESIS_BETVI"/>
    <property type="match status" value="1"/>
</dbReference>
<dbReference type="SUPFAM" id="SSF55961">
    <property type="entry name" value="Bet v1-like"/>
    <property type="match status" value="1"/>
</dbReference>
<evidence type="ECO:0000256" key="1">
    <source>
        <dbReference type="ARBA" id="ARBA00009744"/>
    </source>
</evidence>
<evidence type="ECO:0000256" key="2">
    <source>
        <dbReference type="RuleBase" id="RU000409"/>
    </source>
</evidence>
<dbReference type="SMART" id="SM01037">
    <property type="entry name" value="Bet_v_1"/>
    <property type="match status" value="1"/>
</dbReference>
<reference evidence="4" key="2">
    <citation type="submission" date="2022-03" db="EMBL/GenBank/DDBJ databases">
        <title>Draft title - Genomic analysis of global carrot germplasm unveils the trajectory of domestication and the origin of high carotenoid orange carrot.</title>
        <authorList>
            <person name="Iorizzo M."/>
            <person name="Ellison S."/>
            <person name="Senalik D."/>
            <person name="Macko-Podgorni A."/>
            <person name="Grzebelus D."/>
            <person name="Bostan H."/>
            <person name="Rolling W."/>
            <person name="Curaba J."/>
            <person name="Simon P."/>
        </authorList>
    </citation>
    <scope>NUCLEOTIDE SEQUENCE</scope>
    <source>
        <tissue evidence="4">Leaf</tissue>
    </source>
</reference>
<evidence type="ECO:0000259" key="3">
    <source>
        <dbReference type="SMART" id="SM01037"/>
    </source>
</evidence>
<dbReference type="InterPro" id="IPR050279">
    <property type="entry name" value="Plant_def-hormone_signal"/>
</dbReference>